<feature type="compositionally biased region" description="Polar residues" evidence="4">
    <location>
        <begin position="2230"/>
        <end position="2241"/>
    </location>
</feature>
<evidence type="ECO:0000256" key="2">
    <source>
        <dbReference type="ARBA" id="ARBA00022525"/>
    </source>
</evidence>
<keyword evidence="2" id="KW-0964">Secreted</keyword>
<name>A0A094PXT0_9ZZZZ</name>
<evidence type="ECO:0000259" key="5">
    <source>
        <dbReference type="PROSITE" id="PS50853"/>
    </source>
</evidence>
<reference evidence="6" key="1">
    <citation type="submission" date="2014-06" db="EMBL/GenBank/DDBJ databases">
        <title>Key roles for freshwater Actinobacteria revealed by deep metagenomic sequencing.</title>
        <authorList>
            <person name="Ghai R."/>
            <person name="Mizuno C.M."/>
            <person name="Picazo A."/>
            <person name="Camacho A."/>
            <person name="Rodriguez-Valera F."/>
        </authorList>
    </citation>
    <scope>NUCLEOTIDE SEQUENCE</scope>
</reference>
<keyword evidence="3" id="KW-0732">Signal</keyword>
<dbReference type="EMBL" id="JNSL01000080">
    <property type="protein sequence ID" value="KGA16605.1"/>
    <property type="molecule type" value="Genomic_DNA"/>
</dbReference>
<sequence length="3956" mass="403149">MSRRLRQVFGTLLIGVLALSAMNIFLTPNRVWAQGPGSLETTFNTAVGTSFAAVTALATDSSGNIYVGYGTTVKKIASNGSLTWTASPGAEPYSIAIDSLSRVIVGTRIGVRRISSTGAVDTTFNSNSGATNPQVGVGGANAPIYSVAYQTAQDRVLFLSNFFNSSRRLGGLTNTGIEDSTFTQNSLTTTSAAMALDSNNNIYVVGPSGMGYLKRFSSSGTTTTAETTFATNVSGKLSAAPTAVATDSSNNIYVVGDFTGKVKKFSSAGVEDTTFNTNAAAAALPNGALTVTVQTDGKVIVGGSFSGNLKRFNTNGTLDSTFVYDNATGGNVNEAIVLSDGFILAGTASTPFVKKVYSVFLAPNTPGTPTAVAGDARATITVTAPTSGVTPDGYTVTAVEETGKTCTVTGASGSCIITGLTNGSSYTFTSVALNGDKTSASPSAASSPVTPIGVPPVLQSAAIDAAGTTLTLTYNEALNSTTASTSQFTVVVGGQPATVTAVTVSGSTVQLTMGAVVIQGQVVTASYAAPASDDSPSNVAIQDALGMDAVSFSATSVTNGSQVDQTAPTYVSVANTTAGTTITLTYNENLSTTTAPASAFTVTNGADTIPVSSVVTTSGTRTVVLTLASPVGQGKTVTVAYAAPSTDATTANSAIQDVAGNDALSFSAITLGTNSSTVDQTGPVYSTGSVASNGLSITVTFNEYLHTTSLPLASSFTVLSNGSSVPISSVAIGPNNTTGLRSIVLTLGTVIGQGRTVTVAYEAPTSNSATTNTAIQDLIGNDASSLAATTVSNGSTVDQTSPVLSSASLAANGLTLTLNYNETLRDPRAAASTFTVLVNGSPVTVSSVAASGSTSTVVLTLATAVGSGKAVTVAYSAPAVDAATTNAAIQDTTGNDAASFSATTVTNGSTVDQTGPVISTAVLGTNGTTLTLTYNETIRSTTATTGDFVVTVDGSPVTVSSVSAPGTNATVVLTLASVVANDKVLTVAYTAPTSNSANTNPAVQDTTGNDADSFAARSVTNSSTVDTLRPTISTATVTSSGTEINLLFSEAVRCTTAATSDFGVLVNGVSATISAGFSISCSNNAVFNNTLTLRLSGVTITSNQTVSVSYTAPLDDLSTSNAAMQDMTGNDMLTVSGFAAINNSSVAPDLRAPVFSSATTNTAGTLLTLTYDETLISTTAPASAFTVTIDGVDFQPSAVAISGTTVRLTMGTAIEFGKTVTVSYAAPTVNTSASNSAIQDASGNDSVSLVGAAVSNFSTAGPDVTAPTLSAVSASGTTVTLTFNETLRTTTAGTDKYTVFIGNDAVTVSAASVSGSTVVLTLASAIPSGELVSVSYSAPTSSSSTSNAAVQDYAGNDAASFSGNNRTTSTAWSWLGTPAHNTSCTGGMYAESARQRALPNGVTYSVAVSGPYVCMWEASESLSDRGGTTSNFSRTGLITDPGIYISSLEPLTTTGDTNCTLYTMGATLSKCLNRGFVTMTFSEPTLNPVISFAGWGGADGGAKSWSELELVTPGVSLTMLSGTNLQVVGGTYVGVVDPSPGTRCVSSIPAGCGSLQVNGTVTEVRFKLNYNSNGTGWGNEDQWNMVASVVEDFGQLPAGYDTPAASHVVGSMMLGSAVTADNLNVLYGTTNADAVRAGAAIPATEDGVSSLGALTVSDAGSTYSLQVSMTGVARTAKLCGWIDFNRDGTMSLAERTCAADPAAGATSATLSWTVPSDIVAGLTYARIRLSYDPVPTPSSKVSSGEVEDYSITIASSAVPNAVNDTSTNAQDINQVISPLTNDNFEVGYPADNATLFLCGYGSGPFTCDKTSLTVPGEGTYTVNSNGTVTFDPLPNYVGTATAVQYQISDTQARARTATITPTVTPSPTASADTTSDYVNVTQSKDVLTNDTAGVGILSPSTARLCSAGQSPSSCTATTVSVTGGVYTLNTSTGVITFTPTTDWVGTAPAVTYQVADGSGQVTSSTYTPIVVSRPTATNDAPSDDYDVTQTIRPLLNDSPGGSPLVASTLKLCGIDDPTTTGTDETESPNNCTKTSLTIPGEGTYTVNSDGTVTFNPLPTFYGTASPRTYQVSDALGETTNAIITPTVGTPPLPAAQANTSSGDYDTNQTLSPIDGDTAGSASFPLQVSSIRLCGLADNTVTPAVAAETPNSCAQTTVTVPGEGTYTLNTTTGVVTFNPLPTFTGQAQTPVTYQVKDSLDRYVNSTLTPTVGPPPVPTATADASTSDYDTNQTYTPTSNDTPGASDFPISATSVKLCGISPVQTPNSCDKTSLTVPGEGTYTVNSDGSVTFDPLPTFTGTVATPVRYQAKDSLDRYINTTITPTVGPPPVPTASPDAITDLYDTNQSYTPLSNDTAGTSDFPLLATSVKLCGISPVQTPNSCDKTSLTVPGEGTYTVNSDGSVTFDPLPTFAGQVQTPVTYQAKDSLDRFINTTITPTVGPPPVPTATADAITDAYDTNQSYTPLGNDTAGTSDFPLLATSVKLCGLADAAATPPVVAETPNTCSKTSLTVPDEGTYTVNSDGSVTFDPLPSFTGTVQTPVRYQANDSLDRYVNTTITPTVNEPPGPLARPNTSSGDYNTNQIIDPLGNDRPSSASFPLDSTSVKLCGLADATATPPVAAEIPDNCTKSSVTVPGEGTYTLNTATGIVTFDPLSTFTGTVATPVRYQAEDTLGRSVDSTITPTVGPPPVPTASPDAISDAYDTNQSYTPLSNDTAGNSDFPLAATSVKLCGISPAQTPNSCDKTSLTVPGEGTYTVNSDGSVTFDPLSTFTGTVATPVTYQAKDSVDRYVNSTITPTVGVPPVPTASPDAIRDAYDTNQTYTPLSNDTPGAASFPLTASSVKLCGISPAQTPNSCDKTSLTVPGEGTYTVNSDGSVTFDPLPSFTGTVATPVTYQAKDSLDRYVNSTITPRVDPPTAPSAAPETKSVLPGSTATFTTVIGSSGLGTGTGLQSGSTNGPCLVDPATTLCGTTVNIPGEGTWTIDQTTGVVTFTASSSIPSGTRTPVTYRITDVIGQTTTSTLTPVVPPPPDVKNDASTGPYDTNQVIDILDNDDPGHSSAPLVASSVKLCGLDPLQTPNSCDKTSVTVPGEGTYTVNPDGTVTFNPLPTFVGQVATPVTYQVADTLGQIDSATITPTVTPPPINVVNDTNTGPYDTNQVIAVLTNDTPSAQWVASTVKLCGISPVETPNNCTQTSVTVPGEGTYTVNANGSVTFDPLPTFTGVAQTPVTYQVTDVLGRTADADITPTVLPPPPPIATPETRVVVPSGTATFTNVIGASALASGVQLQTGTTNGPCLVDPATSLCGTTVVIAGQGTWTIDRTTGVATFVAEVGILPGTKTSVTYRVTDFAGQTATSTLTPIVPPPPSATDDFSSGPFDTNQSLTPFSNDSFDSLAPVRASSLKLCSSTENPNGCTQSSVVVPNEGTYTVNSDGTVIFDPLPTFFGTATAMPYQAEDIYGRFVDATLNPTVSAPSAPVALPETKIVLPGGTITFTNVIGTSALASGAQLQSGATNGPCLVDPATSLCGTTVVIAGEGTWTLNQTTGVATFVAEPGITVGTKTPVTYRVTDAVGQTATSTLTPIVPPPPTSVNDAQTGPLDINQTYTPLSNDSFSTLAPASPATLRLCGAGQTPNNCDKTTVVVANEGTYTAYSDGRVIFDPLPTFIGTATPISYQVSDIYGRTVNATITPTILPPPIPAATVDTGKAKEGKTVVLSPWTNDSAGTVTAGQTGKAALVPTSVRLCPLTTVVTSNVFAAGQSDPSCTLLKIKTADGTYTVNPKTGKVTFVHRKGFTGVVTQPVPYQIATDWKVPSGALTARSMLIPTIVSLRTPMVTVGDRVWRDANGDGYQNFTDLGIAGVKVTIRTASGEVVVDINGNEVGPQLTDKNGNYKFTDLPAGKYKVTVEYPKGFRPTIANRKGREKNSSTNTAMSRQLALGESDNSLDFGMVGRRKPGLAHTT</sequence>
<dbReference type="InterPro" id="IPR003961">
    <property type="entry name" value="FN3_dom"/>
</dbReference>
<feature type="region of interest" description="Disordered" evidence="4">
    <location>
        <begin position="2017"/>
        <end position="2036"/>
    </location>
</feature>
<dbReference type="Gene3D" id="2.80.10.50">
    <property type="match status" value="2"/>
</dbReference>
<comment type="caution">
    <text evidence="6">The sequence shown here is derived from an EMBL/GenBank/DDBJ whole genome shotgun (WGS) entry which is preliminary data.</text>
</comment>
<proteinExistence type="predicted"/>
<dbReference type="Pfam" id="PF17164">
    <property type="entry name" value="DUF5122"/>
    <property type="match status" value="1"/>
</dbReference>
<feature type="region of interest" description="Disordered" evidence="4">
    <location>
        <begin position="2907"/>
        <end position="2927"/>
    </location>
</feature>
<dbReference type="Pfam" id="PF17210">
    <property type="entry name" value="SdrD_B"/>
    <property type="match status" value="1"/>
</dbReference>
<protein>
    <recommendedName>
        <fullName evidence="5">Fibronectin type-III domain-containing protein</fullName>
    </recommendedName>
</protein>
<dbReference type="InterPro" id="IPR013783">
    <property type="entry name" value="Ig-like_fold"/>
</dbReference>
<feature type="compositionally biased region" description="Polar residues" evidence="4">
    <location>
        <begin position="2027"/>
        <end position="2036"/>
    </location>
</feature>
<dbReference type="GO" id="GO:0005576">
    <property type="term" value="C:extracellular region"/>
    <property type="evidence" value="ECO:0007669"/>
    <property type="project" value="UniProtKB-SubCell"/>
</dbReference>
<dbReference type="InterPro" id="IPR011801">
    <property type="entry name" value="Swm_rep_I_cyn"/>
</dbReference>
<feature type="compositionally biased region" description="Low complexity" evidence="4">
    <location>
        <begin position="2217"/>
        <end position="2229"/>
    </location>
</feature>
<organism evidence="6">
    <name type="scientific">freshwater metagenome</name>
    <dbReference type="NCBI Taxonomy" id="449393"/>
    <lineage>
        <taxon>unclassified sequences</taxon>
        <taxon>metagenomes</taxon>
        <taxon>ecological metagenomes</taxon>
    </lineage>
</organism>
<dbReference type="Pfam" id="PF13753">
    <property type="entry name" value="SWM_repeat"/>
    <property type="match status" value="8"/>
</dbReference>
<feature type="region of interest" description="Disordered" evidence="4">
    <location>
        <begin position="3017"/>
        <end position="3037"/>
    </location>
</feature>
<dbReference type="PROSITE" id="PS50853">
    <property type="entry name" value="FN3"/>
    <property type="match status" value="1"/>
</dbReference>
<feature type="region of interest" description="Disordered" evidence="4">
    <location>
        <begin position="2205"/>
        <end position="2244"/>
    </location>
</feature>
<dbReference type="SUPFAM" id="SSF101898">
    <property type="entry name" value="NHL repeat"/>
    <property type="match status" value="1"/>
</dbReference>
<dbReference type="InterPro" id="IPR026395">
    <property type="entry name" value="CshA_fibril"/>
</dbReference>
<dbReference type="Pfam" id="PF20009">
    <property type="entry name" value="GEVED"/>
    <property type="match status" value="1"/>
</dbReference>
<dbReference type="InterPro" id="IPR013431">
    <property type="entry name" value="Delta_60_rpt"/>
</dbReference>
<dbReference type="InterPro" id="IPR033764">
    <property type="entry name" value="Sdr_B"/>
</dbReference>
<accession>A0A094PXT0</accession>
<comment type="subcellular location">
    <subcellularLocation>
        <location evidence="1">Secreted</location>
    </subcellularLocation>
</comment>
<dbReference type="NCBIfam" id="TIGR02059">
    <property type="entry name" value="swm_rep_I"/>
    <property type="match status" value="8"/>
</dbReference>
<gene>
    <name evidence="6" type="ORF">GM51_12210</name>
</gene>
<evidence type="ECO:0000256" key="3">
    <source>
        <dbReference type="ARBA" id="ARBA00022729"/>
    </source>
</evidence>
<dbReference type="InterPro" id="IPR014755">
    <property type="entry name" value="Cu-Rt/internalin_Ig-like"/>
</dbReference>
<dbReference type="SUPFAM" id="SSF117074">
    <property type="entry name" value="Hypothetical protein PA1324"/>
    <property type="match status" value="1"/>
</dbReference>
<evidence type="ECO:0000313" key="6">
    <source>
        <dbReference type="EMBL" id="KGA16605.1"/>
    </source>
</evidence>
<dbReference type="InterPro" id="IPR045474">
    <property type="entry name" value="GEVED"/>
</dbReference>
<dbReference type="NCBIfam" id="TIGR04225">
    <property type="entry name" value="CshA_fibril_rpt"/>
    <property type="match status" value="14"/>
</dbReference>
<dbReference type="InterPro" id="IPR028059">
    <property type="entry name" value="SWM_rpt"/>
</dbReference>
<dbReference type="SUPFAM" id="SSF63829">
    <property type="entry name" value="Calcium-dependent phosphotriesterase"/>
    <property type="match status" value="1"/>
</dbReference>
<evidence type="ECO:0000256" key="4">
    <source>
        <dbReference type="SAM" id="MobiDB-lite"/>
    </source>
</evidence>
<dbReference type="Gene3D" id="2.60.40.1220">
    <property type="match status" value="3"/>
</dbReference>
<dbReference type="Gene3D" id="2.60.40.10">
    <property type="entry name" value="Immunoglobulins"/>
    <property type="match status" value="2"/>
</dbReference>
<dbReference type="Pfam" id="PF19076">
    <property type="entry name" value="CshA_repeat"/>
    <property type="match status" value="16"/>
</dbReference>
<evidence type="ECO:0000256" key="1">
    <source>
        <dbReference type="ARBA" id="ARBA00004613"/>
    </source>
</evidence>
<feature type="region of interest" description="Disordered" evidence="4">
    <location>
        <begin position="2675"/>
        <end position="2694"/>
    </location>
</feature>
<feature type="domain" description="Fibronectin type-III" evidence="5">
    <location>
        <begin position="362"/>
        <end position="457"/>
    </location>
</feature>